<dbReference type="Proteomes" id="UP001207528">
    <property type="component" value="Unassembled WGS sequence"/>
</dbReference>
<sequence length="253" mass="27242">MTSQVGALEGRAVRADSHSKRRWLSKFRFGPAYCAVVACVLTAGCTVSTNGTVVAAPTLGQAPRPVPTAALSSVLLSPREASSVMGASLSVASSRQGLYENRPLDDGCLVWGQAQRHTYEGSGWTAVRVEELRDRPDDADHIVYQAAVAFPDAASAQELFAGQEAAWSRCDDRRVDLRDPGDPDAHYWSLNTATEQQGVLTITRSQEDNPGWSCQRAMTVTNNVVVDLAACAMDVNDRGVELAQLIVDKIAHE</sequence>
<comment type="caution">
    <text evidence="2">The sequence shown here is derived from an EMBL/GenBank/DDBJ whole genome shotgun (WGS) entry which is preliminary data.</text>
</comment>
<evidence type="ECO:0000313" key="2">
    <source>
        <dbReference type="EMBL" id="MCV7022629.1"/>
    </source>
</evidence>
<name>A0AAW5SHA1_MYCNV</name>
<reference evidence="2" key="1">
    <citation type="submission" date="2020-07" db="EMBL/GenBank/DDBJ databases">
        <authorList>
            <person name="Pettersson B.M.F."/>
            <person name="Behra P.R.K."/>
            <person name="Ramesh M."/>
            <person name="Das S."/>
            <person name="Dasgupta S."/>
            <person name="Kirsebom L.A."/>
        </authorList>
    </citation>
    <scope>NUCLEOTIDE SEQUENCE</scope>
    <source>
        <strain evidence="2">DSM 44203</strain>
    </source>
</reference>
<dbReference type="Pfam" id="PF14032">
    <property type="entry name" value="PknH_C"/>
    <property type="match status" value="1"/>
</dbReference>
<reference evidence="2" key="2">
    <citation type="journal article" date="2022" name="BMC Genomics">
        <title>Comparative genome analysis of mycobacteria focusing on tRNA and non-coding RNA.</title>
        <authorList>
            <person name="Behra P.R.K."/>
            <person name="Pettersson B.M.F."/>
            <person name="Ramesh M."/>
            <person name="Das S."/>
            <person name="Dasgupta S."/>
            <person name="Kirsebom L.A."/>
        </authorList>
    </citation>
    <scope>NUCLEOTIDE SEQUENCE</scope>
    <source>
        <strain evidence="2">DSM 44203</strain>
    </source>
</reference>
<gene>
    <name evidence="2" type="ORF">H7I77_04585</name>
</gene>
<evidence type="ECO:0000259" key="1">
    <source>
        <dbReference type="Pfam" id="PF14032"/>
    </source>
</evidence>
<dbReference type="AlphaFoldDB" id="A0AAW5SHA1"/>
<dbReference type="Gene3D" id="3.40.1000.70">
    <property type="entry name" value="PknH-like extracellular domain"/>
    <property type="match status" value="1"/>
</dbReference>
<feature type="domain" description="PknH-like extracellular" evidence="1">
    <location>
        <begin position="66"/>
        <end position="249"/>
    </location>
</feature>
<dbReference type="InterPro" id="IPR038232">
    <property type="entry name" value="PknH-like_Extracell_sf"/>
</dbReference>
<organism evidence="2 3">
    <name type="scientific">Mycolicibacterium novocastrense</name>
    <name type="common">Mycobacterium novocastrense</name>
    <dbReference type="NCBI Taxonomy" id="59813"/>
    <lineage>
        <taxon>Bacteria</taxon>
        <taxon>Bacillati</taxon>
        <taxon>Actinomycetota</taxon>
        <taxon>Actinomycetes</taxon>
        <taxon>Mycobacteriales</taxon>
        <taxon>Mycobacteriaceae</taxon>
        <taxon>Mycolicibacterium</taxon>
    </lineage>
</organism>
<evidence type="ECO:0000313" key="3">
    <source>
        <dbReference type="Proteomes" id="UP001207528"/>
    </source>
</evidence>
<proteinExistence type="predicted"/>
<protein>
    <submittedName>
        <fullName evidence="2">Sensor domain-containing protein</fullName>
    </submittedName>
</protein>
<accession>A0AAW5SHA1</accession>
<dbReference type="InterPro" id="IPR026954">
    <property type="entry name" value="PknH-like_Extracell"/>
</dbReference>
<dbReference type="EMBL" id="JACKTI010000020">
    <property type="protein sequence ID" value="MCV7022629.1"/>
    <property type="molecule type" value="Genomic_DNA"/>
</dbReference>